<dbReference type="GO" id="GO:0098609">
    <property type="term" value="P:cell-cell adhesion"/>
    <property type="evidence" value="ECO:0007669"/>
    <property type="project" value="TreeGrafter"/>
</dbReference>
<comment type="caution">
    <text evidence="6">The sequence shown here is derived from an EMBL/GenBank/DDBJ whole genome shotgun (WGS) entry which is preliminary data.</text>
</comment>
<feature type="compositionally biased region" description="Basic and acidic residues" evidence="4">
    <location>
        <begin position="864"/>
        <end position="884"/>
    </location>
</feature>
<feature type="region of interest" description="Disordered" evidence="4">
    <location>
        <begin position="864"/>
        <end position="935"/>
    </location>
</feature>
<evidence type="ECO:0000256" key="1">
    <source>
        <dbReference type="ARBA" id="ARBA00007772"/>
    </source>
</evidence>
<dbReference type="PROSITE" id="PS51450">
    <property type="entry name" value="LRR"/>
    <property type="match status" value="3"/>
</dbReference>
<evidence type="ECO:0000313" key="6">
    <source>
        <dbReference type="EMBL" id="CAG7716966.1"/>
    </source>
</evidence>
<dbReference type="Pfam" id="PF13855">
    <property type="entry name" value="LRR_8"/>
    <property type="match status" value="3"/>
</dbReference>
<dbReference type="GO" id="GO:0014069">
    <property type="term" value="C:postsynaptic density"/>
    <property type="evidence" value="ECO:0007669"/>
    <property type="project" value="TreeGrafter"/>
</dbReference>
<feature type="compositionally biased region" description="Polar residues" evidence="4">
    <location>
        <begin position="701"/>
        <end position="716"/>
    </location>
</feature>
<dbReference type="CDD" id="cd00136">
    <property type="entry name" value="PDZ_canonical"/>
    <property type="match status" value="1"/>
</dbReference>
<dbReference type="GO" id="GO:0005912">
    <property type="term" value="C:adherens junction"/>
    <property type="evidence" value="ECO:0007669"/>
    <property type="project" value="TreeGrafter"/>
</dbReference>
<dbReference type="GO" id="GO:0019901">
    <property type="term" value="F:protein kinase binding"/>
    <property type="evidence" value="ECO:0007669"/>
    <property type="project" value="TreeGrafter"/>
</dbReference>
<feature type="compositionally biased region" description="Polar residues" evidence="4">
    <location>
        <begin position="1100"/>
        <end position="1114"/>
    </location>
</feature>
<dbReference type="InterPro" id="IPR055414">
    <property type="entry name" value="LRR_R13L4/SHOC2-like"/>
</dbReference>
<name>A0A8J2JCC4_9HEXA</name>
<feature type="compositionally biased region" description="Polar residues" evidence="4">
    <location>
        <begin position="1151"/>
        <end position="1172"/>
    </location>
</feature>
<dbReference type="InterPro" id="IPR001478">
    <property type="entry name" value="PDZ"/>
</dbReference>
<accession>A0A8J2JCC4</accession>
<dbReference type="GO" id="GO:0043113">
    <property type="term" value="P:receptor clustering"/>
    <property type="evidence" value="ECO:0007669"/>
    <property type="project" value="TreeGrafter"/>
</dbReference>
<comment type="similarity">
    <text evidence="1">Belongs to the LAP (LRR and PDZ) protein family.</text>
</comment>
<feature type="region of interest" description="Disordered" evidence="4">
    <location>
        <begin position="691"/>
        <end position="725"/>
    </location>
</feature>
<dbReference type="PANTHER" id="PTHR23119:SF50">
    <property type="entry name" value="PDZ DOMAIN-CONTAINING PROTEIN"/>
    <property type="match status" value="1"/>
</dbReference>
<keyword evidence="7" id="KW-1185">Reference proteome</keyword>
<evidence type="ECO:0000259" key="5">
    <source>
        <dbReference type="PROSITE" id="PS50106"/>
    </source>
</evidence>
<feature type="compositionally biased region" description="Low complexity" evidence="4">
    <location>
        <begin position="1047"/>
        <end position="1057"/>
    </location>
</feature>
<dbReference type="SMART" id="SM00369">
    <property type="entry name" value="LRR_TYP"/>
    <property type="match status" value="12"/>
</dbReference>
<dbReference type="InterPro" id="IPR003591">
    <property type="entry name" value="Leu-rich_rpt_typical-subtyp"/>
</dbReference>
<feature type="region of interest" description="Disordered" evidence="4">
    <location>
        <begin position="425"/>
        <end position="473"/>
    </location>
</feature>
<dbReference type="PROSITE" id="PS50106">
    <property type="entry name" value="PDZ"/>
    <property type="match status" value="1"/>
</dbReference>
<dbReference type="GO" id="GO:0016323">
    <property type="term" value="C:basolateral plasma membrane"/>
    <property type="evidence" value="ECO:0007669"/>
    <property type="project" value="TreeGrafter"/>
</dbReference>
<dbReference type="PANTHER" id="PTHR23119">
    <property type="entry name" value="DISCS LARGE"/>
    <property type="match status" value="1"/>
</dbReference>
<dbReference type="SMART" id="SM00228">
    <property type="entry name" value="PDZ"/>
    <property type="match status" value="1"/>
</dbReference>
<evidence type="ECO:0000313" key="7">
    <source>
        <dbReference type="Proteomes" id="UP000708208"/>
    </source>
</evidence>
<dbReference type="InterPro" id="IPR001611">
    <property type="entry name" value="Leu-rich_rpt"/>
</dbReference>
<dbReference type="GO" id="GO:0098887">
    <property type="term" value="P:neurotransmitter receptor transport, endosome to postsynaptic membrane"/>
    <property type="evidence" value="ECO:0007669"/>
    <property type="project" value="TreeGrafter"/>
</dbReference>
<protein>
    <recommendedName>
        <fullName evidence="5">PDZ domain-containing protein</fullName>
    </recommendedName>
</protein>
<dbReference type="Proteomes" id="UP000708208">
    <property type="component" value="Unassembled WGS sequence"/>
</dbReference>
<dbReference type="Pfam" id="PF23598">
    <property type="entry name" value="LRR_14"/>
    <property type="match status" value="1"/>
</dbReference>
<dbReference type="OrthoDB" id="676979at2759"/>
<reference evidence="6" key="1">
    <citation type="submission" date="2021-06" db="EMBL/GenBank/DDBJ databases">
        <authorList>
            <person name="Hodson N. C."/>
            <person name="Mongue J. A."/>
            <person name="Jaron S. K."/>
        </authorList>
    </citation>
    <scope>NUCLEOTIDE SEQUENCE</scope>
</reference>
<dbReference type="AlphaFoldDB" id="A0A8J2JCC4"/>
<evidence type="ECO:0000256" key="3">
    <source>
        <dbReference type="ARBA" id="ARBA00022737"/>
    </source>
</evidence>
<dbReference type="GO" id="GO:0098968">
    <property type="term" value="P:neurotransmitter receptor transport postsynaptic membrane to endosome"/>
    <property type="evidence" value="ECO:0007669"/>
    <property type="project" value="TreeGrafter"/>
</dbReference>
<dbReference type="GO" id="GO:0045197">
    <property type="term" value="P:establishment or maintenance of epithelial cell apical/basal polarity"/>
    <property type="evidence" value="ECO:0007669"/>
    <property type="project" value="TreeGrafter"/>
</dbReference>
<gene>
    <name evidence="6" type="ORF">AFUS01_LOCUS6445</name>
</gene>
<keyword evidence="2" id="KW-0433">Leucine-rich repeat</keyword>
<feature type="compositionally biased region" description="Low complexity" evidence="4">
    <location>
        <begin position="899"/>
        <end position="912"/>
    </location>
</feature>
<evidence type="ECO:0000256" key="2">
    <source>
        <dbReference type="ARBA" id="ARBA00022614"/>
    </source>
</evidence>
<feature type="compositionally biased region" description="Low complexity" evidence="4">
    <location>
        <begin position="648"/>
        <end position="677"/>
    </location>
</feature>
<keyword evidence="3" id="KW-0677">Repeat</keyword>
<feature type="region of interest" description="Disordered" evidence="4">
    <location>
        <begin position="620"/>
        <end position="677"/>
    </location>
</feature>
<organism evidence="6 7">
    <name type="scientific">Allacma fusca</name>
    <dbReference type="NCBI Taxonomy" id="39272"/>
    <lineage>
        <taxon>Eukaryota</taxon>
        <taxon>Metazoa</taxon>
        <taxon>Ecdysozoa</taxon>
        <taxon>Arthropoda</taxon>
        <taxon>Hexapoda</taxon>
        <taxon>Collembola</taxon>
        <taxon>Symphypleona</taxon>
        <taxon>Sminthuridae</taxon>
        <taxon>Allacma</taxon>
    </lineage>
</organism>
<dbReference type="InterPro" id="IPR050614">
    <property type="entry name" value="Synaptic_Scaffolding_LAP-MAGUK"/>
</dbReference>
<dbReference type="FunFam" id="3.80.10.10:FF:000013">
    <property type="entry name" value="Erbin isoform 7"/>
    <property type="match status" value="1"/>
</dbReference>
<feature type="domain" description="PDZ" evidence="5">
    <location>
        <begin position="1194"/>
        <end position="1277"/>
    </location>
</feature>
<dbReference type="EMBL" id="CAJVCH010042481">
    <property type="protein sequence ID" value="CAG7716966.1"/>
    <property type="molecule type" value="Genomic_DNA"/>
</dbReference>
<dbReference type="GO" id="GO:0045211">
    <property type="term" value="C:postsynaptic membrane"/>
    <property type="evidence" value="ECO:0007669"/>
    <property type="project" value="TreeGrafter"/>
</dbReference>
<feature type="region of interest" description="Disordered" evidence="4">
    <location>
        <begin position="1047"/>
        <end position="1174"/>
    </location>
</feature>
<evidence type="ECO:0000256" key="4">
    <source>
        <dbReference type="SAM" id="MobiDB-lite"/>
    </source>
</evidence>
<dbReference type="Pfam" id="PF00595">
    <property type="entry name" value="PDZ"/>
    <property type="match status" value="1"/>
</dbReference>
<proteinExistence type="inferred from homology"/>
<sequence length="1277" mass="140580">MSWCCSCFAKTYEAPEVLELDYRHSSLTEVPPDVFTYERTLEKLDLGCNQISDLPPSLFHCHELRELDLCDNDLMCIPPAVGSLTRLARLDLSRNAIADVADTVKNCKSLTYLDLSLNHLQKLPEGISQLVNLEELFLNDTYLEFLHANFGRLTKLKVLELRENSLQTLPKSMNRLHNLQRIDIGQNDITELPEVIGTMTNLVEVWCDNNSIRTLPKFIGNLVKLNCLDASQNDILEISEEISKCGQLSDLTLASNTLESLPDSFPKLENLTVLRLDSNSIQYLPEDFGNLKNLQELSLIRNLLKTLPASVGLMRKLRTLYLDDNLLTELPKEIGSCSALSILSVAKNRLYMIPSEVGHLNNLKVLTVAGNLLVHLPVSILNITKLNALWLSESQSKPMLPLNKEIDAATGQHVLTCYLLPQMPSTQMTETDTTTDNEEQMPPRRSRPSIKFLTDAEPQPTDNNLSKRGLLRAPTPYPKELRALAKHASHLRSKDQNGDVVINDEPEYEGDYLVGDEDGQEVKIEDLRKNPLNGDLFYGPQPQQPVLPAKDYIQNDSVANNNASERSYSSNITGPQVPLLPVENILSSIELTNKRSGENIHHFPTQTNISLIEPYPSVTSSEETPFLKHDTDTATNKKGPPPYHVAARRAAFFRSSTPSTSPVGPSSPLSISPSRKSPVFPLKAEALNGKSMGGQDFHLKSSLNIPTTASSNTSGDNHSRETTSEVFNESKVAFQNQQDENKVKFEPRHFLPPPTEPLNMKPDGMWNTILQTTPMTERVSIPSDNESRIIEEIIDASKIHAGQREMVDVVSSTGIKKKYELNDNHVTQVQNFETIIKKITNTTTVDELRKSDLISTIELSLKHGQEDHGNRGQDEIHPNWESRHVGTAPGFSKSTIQHSGNNTDASNNNSSSRLTTDYNKVESPDTGLSSSESFSRIPVLSPSKISAVPTVGDGPKVPQKQMQVLSKLPQISSTSSVISVSKNKNVSDHSANININWTRIPKGPGHTNNADIAAIVNTDAPAGHTDIPAASKPTLIKTLSGSRIPGISGSESKISKSTQHNVTPASLHFNKGASNPTMQALVHPITSPTGSSRIPRFGENHSSPPVEQQSQHLESANKLERTLSGSRIPKFNEGVRLTGFPDSQLHKISNKPETPSNVSEPTAQANSGNSPISKIPTVATRKPWIFGTHRNARVVPVEYIKVNTLGFTVTDGPMGSNAGDGNGIYVDTIETQDSTVKVGDKILQVDGIDVSNMGVDIVRKILGNCQENIHLLVSRHY</sequence>
<dbReference type="SMART" id="SM00364">
    <property type="entry name" value="LRR_BAC"/>
    <property type="match status" value="9"/>
</dbReference>